<dbReference type="EMBL" id="JAGPYM010000001">
    <property type="protein sequence ID" value="KAH6900090.1"/>
    <property type="molecule type" value="Genomic_DNA"/>
</dbReference>
<reference evidence="2 3" key="1">
    <citation type="journal article" date="2021" name="Nat. Commun.">
        <title>Genetic determinants of endophytism in the Arabidopsis root mycobiome.</title>
        <authorList>
            <person name="Mesny F."/>
            <person name="Miyauchi S."/>
            <person name="Thiergart T."/>
            <person name="Pickel B."/>
            <person name="Atanasova L."/>
            <person name="Karlsson M."/>
            <person name="Huettel B."/>
            <person name="Barry K.W."/>
            <person name="Haridas S."/>
            <person name="Chen C."/>
            <person name="Bauer D."/>
            <person name="Andreopoulos W."/>
            <person name="Pangilinan J."/>
            <person name="LaButti K."/>
            <person name="Riley R."/>
            <person name="Lipzen A."/>
            <person name="Clum A."/>
            <person name="Drula E."/>
            <person name="Henrissat B."/>
            <person name="Kohler A."/>
            <person name="Grigoriev I.V."/>
            <person name="Martin F.M."/>
            <person name="Hacquard S."/>
        </authorList>
    </citation>
    <scope>NUCLEOTIDE SEQUENCE [LARGE SCALE GENOMIC DNA]</scope>
    <source>
        <strain evidence="2 3">MPI-CAGE-CH-0241</strain>
    </source>
</reference>
<evidence type="ECO:0000313" key="2">
    <source>
        <dbReference type="EMBL" id="KAH6900090.1"/>
    </source>
</evidence>
<keyword evidence="3" id="KW-1185">Reference proteome</keyword>
<sequence>MLGVQLVFHQSSWGLSCVFLDKLSFIPVVHANVVDGNPETLTLHDTTHAQHYGDEHVETLAELRLPFMSLPERHVIIVGRQYMLQYAALVVGDGSVRQPFVNTLCTRLREMAFTYLIKPLTAAHGQEQQASASSTQTAKRPTLSLSPELVYMSPPPSTTTGARLPGTQSIVVYQSDRSHQRLTDWCQGLVSDFAADRPTVFQKEGTAS</sequence>
<dbReference type="AlphaFoldDB" id="A0A9P8WHL8"/>
<gene>
    <name evidence="2" type="ORF">B0T10DRAFT_452622</name>
</gene>
<proteinExistence type="predicted"/>
<accession>A0A9P8WHL8</accession>
<dbReference type="Proteomes" id="UP000777438">
    <property type="component" value="Unassembled WGS sequence"/>
</dbReference>
<organism evidence="2 3">
    <name type="scientific">Thelonectria olida</name>
    <dbReference type="NCBI Taxonomy" id="1576542"/>
    <lineage>
        <taxon>Eukaryota</taxon>
        <taxon>Fungi</taxon>
        <taxon>Dikarya</taxon>
        <taxon>Ascomycota</taxon>
        <taxon>Pezizomycotina</taxon>
        <taxon>Sordariomycetes</taxon>
        <taxon>Hypocreomycetidae</taxon>
        <taxon>Hypocreales</taxon>
        <taxon>Nectriaceae</taxon>
        <taxon>Thelonectria</taxon>
    </lineage>
</organism>
<feature type="region of interest" description="Disordered" evidence="1">
    <location>
        <begin position="127"/>
        <end position="164"/>
    </location>
</feature>
<name>A0A9P8WHL8_9HYPO</name>
<feature type="compositionally biased region" description="Low complexity" evidence="1">
    <location>
        <begin position="128"/>
        <end position="138"/>
    </location>
</feature>
<evidence type="ECO:0000256" key="1">
    <source>
        <dbReference type="SAM" id="MobiDB-lite"/>
    </source>
</evidence>
<evidence type="ECO:0000313" key="3">
    <source>
        <dbReference type="Proteomes" id="UP000777438"/>
    </source>
</evidence>
<comment type="caution">
    <text evidence="2">The sequence shown here is derived from an EMBL/GenBank/DDBJ whole genome shotgun (WGS) entry which is preliminary data.</text>
</comment>
<protein>
    <submittedName>
        <fullName evidence="2">Uncharacterized protein</fullName>
    </submittedName>
</protein>